<keyword evidence="1" id="KW-0472">Membrane</keyword>
<protein>
    <submittedName>
        <fullName evidence="2">Uncharacterized protein</fullName>
    </submittedName>
</protein>
<name>A0A811P114_9POAL</name>
<comment type="caution">
    <text evidence="2">The sequence shown here is derived from an EMBL/GenBank/DDBJ whole genome shotgun (WGS) entry which is preliminary data.</text>
</comment>
<dbReference type="OrthoDB" id="1667348at2759"/>
<keyword evidence="3" id="KW-1185">Reference proteome</keyword>
<accession>A0A811P114</accession>
<evidence type="ECO:0000313" key="2">
    <source>
        <dbReference type="EMBL" id="CAD6231504.1"/>
    </source>
</evidence>
<gene>
    <name evidence="2" type="ORF">NCGR_LOCUS21555</name>
</gene>
<dbReference type="EMBL" id="CAJGYO010000005">
    <property type="protein sequence ID" value="CAD6231504.1"/>
    <property type="molecule type" value="Genomic_DNA"/>
</dbReference>
<feature type="transmembrane region" description="Helical" evidence="1">
    <location>
        <begin position="130"/>
        <end position="150"/>
    </location>
</feature>
<feature type="transmembrane region" description="Helical" evidence="1">
    <location>
        <begin position="97"/>
        <end position="118"/>
    </location>
</feature>
<dbReference type="AlphaFoldDB" id="A0A811P114"/>
<evidence type="ECO:0000256" key="1">
    <source>
        <dbReference type="SAM" id="Phobius"/>
    </source>
</evidence>
<organism evidence="2 3">
    <name type="scientific">Miscanthus lutarioriparius</name>
    <dbReference type="NCBI Taxonomy" id="422564"/>
    <lineage>
        <taxon>Eukaryota</taxon>
        <taxon>Viridiplantae</taxon>
        <taxon>Streptophyta</taxon>
        <taxon>Embryophyta</taxon>
        <taxon>Tracheophyta</taxon>
        <taxon>Spermatophyta</taxon>
        <taxon>Magnoliopsida</taxon>
        <taxon>Liliopsida</taxon>
        <taxon>Poales</taxon>
        <taxon>Poaceae</taxon>
        <taxon>PACMAD clade</taxon>
        <taxon>Panicoideae</taxon>
        <taxon>Andropogonodae</taxon>
        <taxon>Andropogoneae</taxon>
        <taxon>Saccharinae</taxon>
        <taxon>Miscanthus</taxon>
    </lineage>
</organism>
<keyword evidence="1" id="KW-1133">Transmembrane helix</keyword>
<sequence>MAKVTGAVIVCAVVLALDMAAGILAILAQDARNKVKCDVQGYRLGMAASLLFIAAHLSANISGCRDCNCNCSCACCCYSYSCRPQLKDIRASMSKRMNLTITWVSLAVFLVGGVLLVAGTRWCGFVHGHAVGIGAILCFVHSGIIIGFYMPAIIAGCCQAPQEHP</sequence>
<reference evidence="2" key="1">
    <citation type="submission" date="2020-10" db="EMBL/GenBank/DDBJ databases">
        <authorList>
            <person name="Han B."/>
            <person name="Lu T."/>
            <person name="Zhao Q."/>
            <person name="Huang X."/>
            <person name="Zhao Y."/>
        </authorList>
    </citation>
    <scope>NUCLEOTIDE SEQUENCE</scope>
</reference>
<keyword evidence="1" id="KW-0812">Transmembrane</keyword>
<proteinExistence type="predicted"/>
<dbReference type="Proteomes" id="UP000604825">
    <property type="component" value="Unassembled WGS sequence"/>
</dbReference>
<feature type="transmembrane region" description="Helical" evidence="1">
    <location>
        <begin position="41"/>
        <end position="59"/>
    </location>
</feature>
<evidence type="ECO:0000313" key="3">
    <source>
        <dbReference type="Proteomes" id="UP000604825"/>
    </source>
</evidence>